<gene>
    <name evidence="2" type="ORF">GCM10011346_33910</name>
</gene>
<name>A0ABQ2NY57_9BACI</name>
<dbReference type="RefSeq" id="WP_188735523.1">
    <property type="nucleotide sequence ID" value="NZ_BMLW01000010.1"/>
</dbReference>
<organism evidence="2 3">
    <name type="scientific">Oceanobacillus neutriphilus</name>
    <dbReference type="NCBI Taxonomy" id="531815"/>
    <lineage>
        <taxon>Bacteria</taxon>
        <taxon>Bacillati</taxon>
        <taxon>Bacillota</taxon>
        <taxon>Bacilli</taxon>
        <taxon>Bacillales</taxon>
        <taxon>Bacillaceae</taxon>
        <taxon>Oceanobacillus</taxon>
    </lineage>
</organism>
<dbReference type="Proteomes" id="UP000641206">
    <property type="component" value="Unassembled WGS sequence"/>
</dbReference>
<dbReference type="EMBL" id="BMLW01000010">
    <property type="protein sequence ID" value="GGP13534.1"/>
    <property type="molecule type" value="Genomic_DNA"/>
</dbReference>
<keyword evidence="3" id="KW-1185">Reference proteome</keyword>
<accession>A0ABQ2NY57</accession>
<evidence type="ECO:0000313" key="3">
    <source>
        <dbReference type="Proteomes" id="UP000641206"/>
    </source>
</evidence>
<protein>
    <submittedName>
        <fullName evidence="2">Uncharacterized protein</fullName>
    </submittedName>
</protein>
<comment type="caution">
    <text evidence="2">The sequence shown here is derived from an EMBL/GenBank/DDBJ whole genome shotgun (WGS) entry which is preliminary data.</text>
</comment>
<evidence type="ECO:0000256" key="1">
    <source>
        <dbReference type="SAM" id="Coils"/>
    </source>
</evidence>
<sequence length="133" mass="15575">MLANIDLYGEPIPPNQAWATEKIEELEEAAQEYTVQERIEEVEKITEEYFAIFGMRMNGSLLYRLTNVILSDDLRSKHKKGIDFLSAYQLARRREGRHVRKSAYRAREVPLGLASTIATNGRNYRRPIRIYRK</sequence>
<reference evidence="3" key="1">
    <citation type="journal article" date="2019" name="Int. J. Syst. Evol. Microbiol.">
        <title>The Global Catalogue of Microorganisms (GCM) 10K type strain sequencing project: providing services to taxonomists for standard genome sequencing and annotation.</title>
        <authorList>
            <consortium name="The Broad Institute Genomics Platform"/>
            <consortium name="The Broad Institute Genome Sequencing Center for Infectious Disease"/>
            <person name="Wu L."/>
            <person name="Ma J."/>
        </authorList>
    </citation>
    <scope>NUCLEOTIDE SEQUENCE [LARGE SCALE GENOMIC DNA]</scope>
    <source>
        <strain evidence="3">CGMCC 1.7693</strain>
    </source>
</reference>
<feature type="coiled-coil region" evidence="1">
    <location>
        <begin position="16"/>
        <end position="43"/>
    </location>
</feature>
<keyword evidence="1" id="KW-0175">Coiled coil</keyword>
<proteinExistence type="predicted"/>
<evidence type="ECO:0000313" key="2">
    <source>
        <dbReference type="EMBL" id="GGP13534.1"/>
    </source>
</evidence>